<dbReference type="Gene3D" id="1.10.390.10">
    <property type="entry name" value="Neutral Protease Domain 2"/>
    <property type="match status" value="1"/>
</dbReference>
<dbReference type="InterPro" id="IPR027268">
    <property type="entry name" value="Peptidase_M4/M1_CTD_sf"/>
</dbReference>
<dbReference type="EMBL" id="CP068439">
    <property type="protein sequence ID" value="QQX75247.1"/>
    <property type="molecule type" value="Genomic_DNA"/>
</dbReference>
<dbReference type="InterPro" id="IPR007963">
    <property type="entry name" value="Peptidase_M61_catalytic"/>
</dbReference>
<accession>A0ABX7DNE9</accession>
<feature type="domain" description="Peptidase M61 catalytic" evidence="1">
    <location>
        <begin position="308"/>
        <end position="415"/>
    </location>
</feature>
<evidence type="ECO:0000313" key="4">
    <source>
        <dbReference type="Proteomes" id="UP000629420"/>
    </source>
</evidence>
<reference evidence="3 4" key="1">
    <citation type="submission" date="2021-01" db="EMBL/GenBank/DDBJ databases">
        <title>Aequorivita sp. strain KX20305, a bacterium isolated from the sediment collected at a cold seep field in South China Sea.</title>
        <authorList>
            <person name="Zhang H."/>
            <person name="Li C."/>
        </authorList>
    </citation>
    <scope>NUCLEOTIDE SEQUENCE [LARGE SCALE GENOMIC DNA]</scope>
    <source>
        <strain evidence="3 4">KX20305</strain>
    </source>
</reference>
<evidence type="ECO:0000259" key="2">
    <source>
        <dbReference type="Pfam" id="PF17899"/>
    </source>
</evidence>
<dbReference type="PROSITE" id="PS51257">
    <property type="entry name" value="PROKAR_LIPOPROTEIN"/>
    <property type="match status" value="1"/>
</dbReference>
<sequence>MKTKLYILITIIAFLGCKGHQIKTDKFSGISATLNLVELTNDKVKVTLTFPKIHKKNTIFCIPKTVPGTYSTNNYGQFIENFKATDKDGEAIAVKQLDQNRWEISAVSQLAQVNYEVNDTYDIEKEGGVFSPAGTNIETGRNFMLNLYAFVGYIEGMENVPYQLEIKRPATFYPTTALPFISEKNDFASSNDLFKIDRYFELTDNPIMYAAPDTLSFRTGNMEIILGLYSATGKYKAQDIKPALVKTMTAQKNFLGNIDNTNKYAILLYLSDPSKLDARGSGALEHNNSTVVVFSEDVKLETLEQSIVDVVSHEFFHILTPLNVHSEEIHYFDFNNPKMSKHLWMYEGVTEYFAQLFQVNQGLCDETEFYERMADKINTSKQFDDTVPFTVMSEYILTETHKNSFYNVYQKGALIAMCLDIQLRELSNGERGILDLMQELSKKYGKDRPFDDNKIVKEIGKLTHPDIEKFFNTYVYGETPIPYAEFLEKVGLTAREKSIKTDYLFKEKVPYVDIDTDNGTIYFRKRIKFNSFLEQMGVKSGDILVGINETPITITNFREPIVATRQWKPGMDVTFLIKRDEKEIVLKGKTNTPSVSEWEIVKSEATENGKVAQLRKSWLKG</sequence>
<proteinExistence type="predicted"/>
<evidence type="ECO:0000259" key="1">
    <source>
        <dbReference type="Pfam" id="PF05299"/>
    </source>
</evidence>
<feature type="domain" description="Peptidase M61 N-terminal" evidence="2">
    <location>
        <begin position="33"/>
        <end position="210"/>
    </location>
</feature>
<gene>
    <name evidence="3" type="ORF">JK629_07710</name>
</gene>
<dbReference type="Gene3D" id="2.30.42.10">
    <property type="match status" value="1"/>
</dbReference>
<dbReference type="InterPro" id="IPR040756">
    <property type="entry name" value="Peptidase_M61_N"/>
</dbReference>
<dbReference type="InterPro" id="IPR036034">
    <property type="entry name" value="PDZ_sf"/>
</dbReference>
<dbReference type="Proteomes" id="UP000629420">
    <property type="component" value="Chromosome"/>
</dbReference>
<evidence type="ECO:0000313" key="3">
    <source>
        <dbReference type="EMBL" id="QQX75247.1"/>
    </source>
</evidence>
<protein>
    <submittedName>
        <fullName evidence="3">Peptidase M61</fullName>
    </submittedName>
</protein>
<dbReference type="RefSeq" id="WP_202335085.1">
    <property type="nucleotide sequence ID" value="NZ_CP068439.1"/>
</dbReference>
<dbReference type="SUPFAM" id="SSF55486">
    <property type="entry name" value="Metalloproteases ('zincins'), catalytic domain"/>
    <property type="match status" value="1"/>
</dbReference>
<dbReference type="SUPFAM" id="SSF50156">
    <property type="entry name" value="PDZ domain-like"/>
    <property type="match status" value="1"/>
</dbReference>
<name>A0ABX7DNE9_9FLAO</name>
<dbReference type="Gene3D" id="2.60.40.3650">
    <property type="match status" value="1"/>
</dbReference>
<dbReference type="Pfam" id="PF05299">
    <property type="entry name" value="Peptidase_M61"/>
    <property type="match status" value="1"/>
</dbReference>
<dbReference type="Pfam" id="PF17899">
    <property type="entry name" value="Peptidase_M61_N"/>
    <property type="match status" value="1"/>
</dbReference>
<organism evidence="3 4">
    <name type="scientific">Aequorivita iocasae</name>
    <dbReference type="NCBI Taxonomy" id="2803865"/>
    <lineage>
        <taxon>Bacteria</taxon>
        <taxon>Pseudomonadati</taxon>
        <taxon>Bacteroidota</taxon>
        <taxon>Flavobacteriia</taxon>
        <taxon>Flavobacteriales</taxon>
        <taxon>Flavobacteriaceae</taxon>
        <taxon>Aequorivita</taxon>
    </lineage>
</organism>
<keyword evidence="4" id="KW-1185">Reference proteome</keyword>